<name>A0A871Y7N8_9CHLR</name>
<dbReference type="Gene3D" id="2.60.120.260">
    <property type="entry name" value="Galactose-binding domain-like"/>
    <property type="match status" value="1"/>
</dbReference>
<organism evidence="1">
    <name type="scientific">uncultured Dehalococcoidia bacterium</name>
    <dbReference type="NCBI Taxonomy" id="498747"/>
    <lineage>
        <taxon>Bacteria</taxon>
        <taxon>Bacillati</taxon>
        <taxon>Chloroflexota</taxon>
        <taxon>Dehalococcoidia</taxon>
        <taxon>environmental samples</taxon>
    </lineage>
</organism>
<accession>A0A871Y7N8</accession>
<protein>
    <submittedName>
        <fullName evidence="1">Uncharacterized protein</fullName>
    </submittedName>
</protein>
<dbReference type="EMBL" id="MW122882">
    <property type="protein sequence ID" value="QOV09080.1"/>
    <property type="molecule type" value="Genomic_DNA"/>
</dbReference>
<dbReference type="AlphaFoldDB" id="A0A871Y7N8"/>
<sequence>MRTPKNRHSRILIMLLSAIAIVSLMSVFALPVSASPALTNGGFETGDISGWKAPVTGGYVMCTDGWYGEPGARTASPLYLPVEGSRFAVVYGGYQDTWANLTQTFNAKAGDVLSGYSFFKAGDYLPYDDEAQVRIIDANTHAELYRLFYSSVSSVGDYRETPWTHWNYYFTTTGQYILEAGVVNRGDSGYASFLGIDAVFVDQTPPVITSAISPLPNAAGWNNTNTTVTWTISDPESGIFATTNSAPVTLTSDTASQTITCTATNGVGMTTSASVTIKLDKTPPTVAYGAAAAPPNANGWYAADVTVPFTAGDALSGLKTVNKASPLVLTAEGAAVTGAVTVTDVAGNTATIVTPTAYKIDKTPPVIQSAVSPAPNANGWNNTPVTVGFTATDAISGVAVYPVSVNVTGEGAGQTVV</sequence>
<proteinExistence type="predicted"/>
<gene>
    <name evidence="1" type="ORF">HULAa30F3_00035</name>
</gene>
<evidence type="ECO:0000313" key="1">
    <source>
        <dbReference type="EMBL" id="QOV09080.1"/>
    </source>
</evidence>
<reference evidence="1" key="1">
    <citation type="submission" date="2020-10" db="EMBL/GenBank/DDBJ databases">
        <title>Diverse heliorhodopsins detected via functional metagenomics in peat lake Actinobacteria, Chloroflexi and Archaea.</title>
        <authorList>
            <person name="Chazan A."/>
            <person name="Rozenberg A."/>
            <person name="Tahan R."/>
            <person name="Mannen K."/>
            <person name="Nagata T."/>
            <person name="Yaish S."/>
            <person name="Larom S."/>
            <person name="Kandori H."/>
            <person name="Inoue K."/>
            <person name="Beja O."/>
            <person name="Pushkarev A."/>
        </authorList>
    </citation>
    <scope>NUCLEOTIDE SEQUENCE</scope>
</reference>